<dbReference type="EMBL" id="ADMG01000029">
    <property type="protein sequence ID" value="EKB31279.1"/>
    <property type="molecule type" value="Genomic_DNA"/>
</dbReference>
<keyword evidence="7" id="KW-1278">Translocase</keyword>
<dbReference type="Gene3D" id="1.20.1560.10">
    <property type="entry name" value="ABC transporter type 1, transmembrane domain"/>
    <property type="match status" value="1"/>
</dbReference>
<dbReference type="PANTHER" id="PTHR43394">
    <property type="entry name" value="ATP-DEPENDENT PERMEASE MDL1, MITOCHONDRIAL"/>
    <property type="match status" value="1"/>
</dbReference>
<keyword evidence="6 14" id="KW-0067">ATP-binding</keyword>
<dbReference type="InterPro" id="IPR003439">
    <property type="entry name" value="ABC_transporter-like_ATP-bd"/>
</dbReference>
<keyword evidence="15" id="KW-1185">Reference proteome</keyword>
<evidence type="ECO:0000313" key="14">
    <source>
        <dbReference type="EMBL" id="EKB31279.1"/>
    </source>
</evidence>
<keyword evidence="3" id="KW-1003">Cell membrane</keyword>
<evidence type="ECO:0000313" key="15">
    <source>
        <dbReference type="Proteomes" id="UP000005835"/>
    </source>
</evidence>
<keyword evidence="5" id="KW-0547">Nucleotide-binding</keyword>
<dbReference type="InterPro" id="IPR011917">
    <property type="entry name" value="ABC_transpr_lipidA"/>
</dbReference>
<feature type="transmembrane region" description="Helical" evidence="11">
    <location>
        <begin position="245"/>
        <end position="269"/>
    </location>
</feature>
<dbReference type="PROSITE" id="PS50929">
    <property type="entry name" value="ABC_TM1F"/>
    <property type="match status" value="1"/>
</dbReference>
<feature type="domain" description="ABC transporter" evidence="12">
    <location>
        <begin position="341"/>
        <end position="576"/>
    </location>
</feature>
<sequence>MKTFKMIDPNLIRLYRYFMPYKWRLGFACVFLMGSASMSSITATLLGKMADLGFYQQESWMIYAAPVALIAVTVGFAFCTVMSAYLMAQVSQSVLLTMRGLLFEHILHWPESEFQKHTSGRMSSKFVNEAASALSGAVGSFTVLVRDSVQVAALLVVLFWQDWKLTLVTFVIIPGLAVTLRFISTRIRKIVGESQELLGGMISRVQETYEAERLVKVSNAYDFEERRFADVNDGIRRLSLKSLKLSAVTTPVTQILTLVAIACVVGVALYQAQHGMLTIGEFVTFLSALLLIKAPIQHLSGLSGTFAGISVAAESIFETLDSPVETEGTEELEIGPGEGRIEFEHVVVRYPGKDVPAVRDFSLTVRPGECIAVVGQSGSGKTTLINLLPRFLEPESGRVMIDGRDIRDFRLGSLRSRIAFVTQDVVIFDDTLRNNLTYGLENVTDEQIREALEAASLTEMVAELPDGLDTRTGDGGSLFSGGQKQRISIARAFLRNAPILIMDEATSALDSKTEKHVSEAMGRLRSGRTCLVVAHRLSTIADADRIVVMKDGCIIEIGSYNELMAAQGAFARLVELQTA</sequence>
<keyword evidence="4 11" id="KW-0812">Transmembrane</keyword>
<dbReference type="Gene3D" id="3.40.50.300">
    <property type="entry name" value="P-loop containing nucleotide triphosphate hydrolases"/>
    <property type="match status" value="1"/>
</dbReference>
<feature type="transmembrane region" description="Helical" evidence="11">
    <location>
        <begin position="62"/>
        <end position="88"/>
    </location>
</feature>
<dbReference type="GO" id="GO:0005524">
    <property type="term" value="F:ATP binding"/>
    <property type="evidence" value="ECO:0007669"/>
    <property type="project" value="UniProtKB-KW"/>
</dbReference>
<dbReference type="Proteomes" id="UP000005835">
    <property type="component" value="Unassembled WGS sequence"/>
</dbReference>
<dbReference type="SMART" id="SM00382">
    <property type="entry name" value="AAA"/>
    <property type="match status" value="1"/>
</dbReference>
<keyword evidence="9" id="KW-0445">Lipid transport</keyword>
<dbReference type="Pfam" id="PF00664">
    <property type="entry name" value="ABC_membrane"/>
    <property type="match status" value="1"/>
</dbReference>
<feature type="domain" description="ABC transmembrane type-1" evidence="13">
    <location>
        <begin position="27"/>
        <end position="308"/>
    </location>
</feature>
<dbReference type="SUPFAM" id="SSF90123">
    <property type="entry name" value="ABC transporter transmembrane region"/>
    <property type="match status" value="1"/>
</dbReference>
<dbReference type="InterPro" id="IPR027417">
    <property type="entry name" value="P-loop_NTPase"/>
</dbReference>
<keyword evidence="8 11" id="KW-1133">Transmembrane helix</keyword>
<dbReference type="InterPro" id="IPR036640">
    <property type="entry name" value="ABC1_TM_sf"/>
</dbReference>
<dbReference type="InterPro" id="IPR011527">
    <property type="entry name" value="ABC1_TM_dom"/>
</dbReference>
<dbReference type="PROSITE" id="PS50893">
    <property type="entry name" value="ABC_TRANSPORTER_2"/>
    <property type="match status" value="1"/>
</dbReference>
<comment type="subcellular location">
    <subcellularLocation>
        <location evidence="1">Cell membrane</location>
        <topology evidence="1">Multi-pass membrane protein</topology>
    </subcellularLocation>
</comment>
<keyword evidence="10 11" id="KW-0472">Membrane</keyword>
<dbReference type="NCBIfam" id="TIGR02203">
    <property type="entry name" value="MsbA_lipidA"/>
    <property type="match status" value="1"/>
</dbReference>
<dbReference type="GO" id="GO:0005886">
    <property type="term" value="C:plasma membrane"/>
    <property type="evidence" value="ECO:0007669"/>
    <property type="project" value="UniProtKB-SubCell"/>
</dbReference>
<dbReference type="PATRIC" id="fig|742823.3.peg.1094"/>
<dbReference type="FunFam" id="3.40.50.300:FF:000221">
    <property type="entry name" value="Multidrug ABC transporter ATP-binding protein"/>
    <property type="match status" value="1"/>
</dbReference>
<dbReference type="InterPro" id="IPR003593">
    <property type="entry name" value="AAA+_ATPase"/>
</dbReference>
<proteinExistence type="predicted"/>
<evidence type="ECO:0000259" key="13">
    <source>
        <dbReference type="PROSITE" id="PS50929"/>
    </source>
</evidence>
<name>K1KHV7_9BURK</name>
<feature type="transmembrane region" description="Helical" evidence="11">
    <location>
        <begin position="165"/>
        <end position="183"/>
    </location>
</feature>
<dbReference type="GO" id="GO:0034040">
    <property type="term" value="F:ATPase-coupled lipid transmembrane transporter activity"/>
    <property type="evidence" value="ECO:0007669"/>
    <property type="project" value="InterPro"/>
</dbReference>
<dbReference type="Pfam" id="PF00005">
    <property type="entry name" value="ABC_tran"/>
    <property type="match status" value="1"/>
</dbReference>
<dbReference type="eggNOG" id="COG1132">
    <property type="taxonomic scope" value="Bacteria"/>
</dbReference>
<evidence type="ECO:0000256" key="11">
    <source>
        <dbReference type="SAM" id="Phobius"/>
    </source>
</evidence>
<evidence type="ECO:0000256" key="3">
    <source>
        <dbReference type="ARBA" id="ARBA00022475"/>
    </source>
</evidence>
<dbReference type="SUPFAM" id="SSF52540">
    <property type="entry name" value="P-loop containing nucleoside triphosphate hydrolases"/>
    <property type="match status" value="1"/>
</dbReference>
<gene>
    <name evidence="14" type="ORF">HMPREF9465_01104</name>
</gene>
<evidence type="ECO:0000256" key="6">
    <source>
        <dbReference type="ARBA" id="ARBA00022840"/>
    </source>
</evidence>
<evidence type="ECO:0000256" key="9">
    <source>
        <dbReference type="ARBA" id="ARBA00023055"/>
    </source>
</evidence>
<dbReference type="CDD" id="cd18552">
    <property type="entry name" value="ABC_6TM_MsbA_like"/>
    <property type="match status" value="1"/>
</dbReference>
<dbReference type="STRING" id="742823.HMPREF9465_01104"/>
<dbReference type="OrthoDB" id="8554730at2"/>
<evidence type="ECO:0000256" key="8">
    <source>
        <dbReference type="ARBA" id="ARBA00022989"/>
    </source>
</evidence>
<dbReference type="InterPro" id="IPR017871">
    <property type="entry name" value="ABC_transporter-like_CS"/>
</dbReference>
<dbReference type="RefSeq" id="WP_005434925.1">
    <property type="nucleotide sequence ID" value="NZ_JH815515.1"/>
</dbReference>
<dbReference type="HOGENOM" id="CLU_000604_84_3_4"/>
<dbReference type="PANTHER" id="PTHR43394:SF1">
    <property type="entry name" value="ATP-BINDING CASSETTE SUB-FAMILY B MEMBER 10, MITOCHONDRIAL"/>
    <property type="match status" value="1"/>
</dbReference>
<accession>K1KHV7</accession>
<comment type="caution">
    <text evidence="14">The sequence shown here is derived from an EMBL/GenBank/DDBJ whole genome shotgun (WGS) entry which is preliminary data.</text>
</comment>
<evidence type="ECO:0000256" key="10">
    <source>
        <dbReference type="ARBA" id="ARBA00023136"/>
    </source>
</evidence>
<evidence type="ECO:0000256" key="1">
    <source>
        <dbReference type="ARBA" id="ARBA00004651"/>
    </source>
</evidence>
<dbReference type="GO" id="GO:0016887">
    <property type="term" value="F:ATP hydrolysis activity"/>
    <property type="evidence" value="ECO:0007669"/>
    <property type="project" value="InterPro"/>
</dbReference>
<evidence type="ECO:0000256" key="4">
    <source>
        <dbReference type="ARBA" id="ARBA00022692"/>
    </source>
</evidence>
<evidence type="ECO:0000256" key="2">
    <source>
        <dbReference type="ARBA" id="ARBA00022448"/>
    </source>
</evidence>
<feature type="transmembrane region" description="Helical" evidence="11">
    <location>
        <begin position="126"/>
        <end position="145"/>
    </location>
</feature>
<evidence type="ECO:0000259" key="12">
    <source>
        <dbReference type="PROSITE" id="PS50893"/>
    </source>
</evidence>
<dbReference type="GO" id="GO:0015421">
    <property type="term" value="F:ABC-type oligopeptide transporter activity"/>
    <property type="evidence" value="ECO:0007669"/>
    <property type="project" value="TreeGrafter"/>
</dbReference>
<reference evidence="14 15" key="1">
    <citation type="submission" date="2012-05" db="EMBL/GenBank/DDBJ databases">
        <title>The Genome Sequence of Sutterella wadsworthensis 2_1_59BFAA.</title>
        <authorList>
            <consortium name="The Broad Institute Genome Sequencing Platform"/>
            <person name="Earl A."/>
            <person name="Ward D."/>
            <person name="Feldgarden M."/>
            <person name="Gevers D."/>
            <person name="Daigneault M."/>
            <person name="Strauss J."/>
            <person name="Allen-Vercoe E."/>
            <person name="Walker B."/>
            <person name="Young S.K."/>
            <person name="Zeng Q."/>
            <person name="Gargeya S."/>
            <person name="Fitzgerald M."/>
            <person name="Haas B."/>
            <person name="Abouelleil A."/>
            <person name="Alvarado L."/>
            <person name="Arachchi H.M."/>
            <person name="Berlin A.M."/>
            <person name="Chapman S.B."/>
            <person name="Goldberg J."/>
            <person name="Griggs A."/>
            <person name="Gujja S."/>
            <person name="Hansen M."/>
            <person name="Howarth C."/>
            <person name="Imamovic A."/>
            <person name="Larimer J."/>
            <person name="McCowen C."/>
            <person name="Montmayeur A."/>
            <person name="Murphy C."/>
            <person name="Neiman D."/>
            <person name="Pearson M."/>
            <person name="Priest M."/>
            <person name="Roberts A."/>
            <person name="Saif S."/>
            <person name="Shea T."/>
            <person name="Sisk P."/>
            <person name="Sykes S."/>
            <person name="Wortman J."/>
            <person name="Nusbaum C."/>
            <person name="Birren B."/>
        </authorList>
    </citation>
    <scope>NUCLEOTIDE SEQUENCE [LARGE SCALE GENOMIC DNA]</scope>
    <source>
        <strain evidence="14 15">2_1_59BFAA</strain>
    </source>
</reference>
<evidence type="ECO:0000256" key="7">
    <source>
        <dbReference type="ARBA" id="ARBA00022967"/>
    </source>
</evidence>
<dbReference type="InterPro" id="IPR039421">
    <property type="entry name" value="Type_1_exporter"/>
</dbReference>
<dbReference type="PROSITE" id="PS00211">
    <property type="entry name" value="ABC_TRANSPORTER_1"/>
    <property type="match status" value="1"/>
</dbReference>
<evidence type="ECO:0000256" key="5">
    <source>
        <dbReference type="ARBA" id="ARBA00022741"/>
    </source>
</evidence>
<protein>
    <submittedName>
        <fullName evidence="14">Lipid A export permease/ATP-binding protein MsbA</fullName>
    </submittedName>
</protein>
<keyword evidence="2" id="KW-0813">Transport</keyword>
<organism evidence="14 15">
    <name type="scientific">Sutterella wadsworthensis 2_1_59BFAA</name>
    <dbReference type="NCBI Taxonomy" id="742823"/>
    <lineage>
        <taxon>Bacteria</taxon>
        <taxon>Pseudomonadati</taxon>
        <taxon>Pseudomonadota</taxon>
        <taxon>Betaproteobacteria</taxon>
        <taxon>Burkholderiales</taxon>
        <taxon>Sutterellaceae</taxon>
        <taxon>Sutterella</taxon>
    </lineage>
</organism>
<dbReference type="AlphaFoldDB" id="K1KHV7"/>